<dbReference type="InterPro" id="IPR023166">
    <property type="entry name" value="BaiN-like_dom_sf"/>
</dbReference>
<evidence type="ECO:0000313" key="8">
    <source>
        <dbReference type="Proteomes" id="UP000016587"/>
    </source>
</evidence>
<dbReference type="PATRIC" id="fig|1121448.10.peg.2147"/>
<keyword evidence="4" id="KW-1133">Transmembrane helix</keyword>
<dbReference type="Gene3D" id="2.40.30.10">
    <property type="entry name" value="Translation factors"/>
    <property type="match status" value="1"/>
</dbReference>
<reference evidence="7 8" key="1">
    <citation type="journal article" date="2013" name="J. Bacteriol.">
        <title>Roles of HynAB and Ech, the only two hydrogenases found in the model sulfate reducer Desulfovibrio gigas.</title>
        <authorList>
            <person name="Morais-Silva F.O."/>
            <person name="Santos C.I."/>
            <person name="Rodrigues R."/>
            <person name="Pereira I.A."/>
            <person name="Rodrigues-Pousada C."/>
        </authorList>
    </citation>
    <scope>NUCLEOTIDE SEQUENCE [LARGE SCALE GENOMIC DNA]</scope>
    <source>
        <strain evidence="8">ATCC 19364 / DSM 1382 / NCIMB 9332 / VKM B-1759</strain>
    </source>
</reference>
<protein>
    <submittedName>
        <fullName evidence="7">Putative HI0933 family protein</fullName>
    </submittedName>
</protein>
<proteinExistence type="predicted"/>
<dbReference type="InterPro" id="IPR055178">
    <property type="entry name" value="RsdA/BaiN/AoA(So)-like_dom"/>
</dbReference>
<dbReference type="HOGENOM" id="CLU_025174_2_0_7"/>
<evidence type="ECO:0000259" key="6">
    <source>
        <dbReference type="Pfam" id="PF22780"/>
    </source>
</evidence>
<dbReference type="Gene3D" id="1.10.8.260">
    <property type="entry name" value="HI0933 insert domain-like"/>
    <property type="match status" value="1"/>
</dbReference>
<dbReference type="RefSeq" id="WP_021760896.1">
    <property type="nucleotide sequence ID" value="NC_022444.1"/>
</dbReference>
<dbReference type="Pfam" id="PF22780">
    <property type="entry name" value="HI0933_like_1st"/>
    <property type="match status" value="1"/>
</dbReference>
<dbReference type="PANTHER" id="PTHR42887:SF2">
    <property type="entry name" value="OS12G0638800 PROTEIN"/>
    <property type="match status" value="1"/>
</dbReference>
<dbReference type="OrthoDB" id="9773233at2"/>
<keyword evidence="3" id="KW-0274">FAD</keyword>
<organism evidence="7 8">
    <name type="scientific">Megalodesulfovibrio gigas (strain ATCC 19364 / DSM 1382 / NCIMB 9332 / VKM B-1759)</name>
    <name type="common">Desulfovibrio gigas</name>
    <dbReference type="NCBI Taxonomy" id="1121448"/>
    <lineage>
        <taxon>Bacteria</taxon>
        <taxon>Pseudomonadati</taxon>
        <taxon>Thermodesulfobacteriota</taxon>
        <taxon>Desulfovibrionia</taxon>
        <taxon>Desulfovibrionales</taxon>
        <taxon>Desulfovibrionaceae</taxon>
        <taxon>Megalodesulfovibrio</taxon>
    </lineage>
</organism>
<dbReference type="SUPFAM" id="SSF160996">
    <property type="entry name" value="HI0933 insert domain-like"/>
    <property type="match status" value="1"/>
</dbReference>
<dbReference type="InterPro" id="IPR004792">
    <property type="entry name" value="BaiN-like"/>
</dbReference>
<name>T2GCU7_MEGG1</name>
<dbReference type="Gene3D" id="3.50.50.60">
    <property type="entry name" value="FAD/NAD(P)-binding domain"/>
    <property type="match status" value="1"/>
</dbReference>
<dbReference type="PRINTS" id="PR00368">
    <property type="entry name" value="FADPNR"/>
</dbReference>
<dbReference type="InterPro" id="IPR036188">
    <property type="entry name" value="FAD/NAD-bd_sf"/>
</dbReference>
<gene>
    <name evidence="7" type="ORF">DGI_2193</name>
</gene>
<keyword evidence="4" id="KW-0472">Membrane</keyword>
<dbReference type="eggNOG" id="COG2081">
    <property type="taxonomic scope" value="Bacteria"/>
</dbReference>
<dbReference type="NCBIfam" id="TIGR00275">
    <property type="entry name" value="aminoacetone oxidase family FAD-binding enzyme"/>
    <property type="match status" value="1"/>
</dbReference>
<dbReference type="KEGG" id="dgg:DGI_2193"/>
<keyword evidence="8" id="KW-1185">Reference proteome</keyword>
<dbReference type="Pfam" id="PF03486">
    <property type="entry name" value="HI0933_like"/>
    <property type="match status" value="1"/>
</dbReference>
<comment type="cofactor">
    <cofactor evidence="1">
        <name>FAD</name>
        <dbReference type="ChEBI" id="CHEBI:57692"/>
    </cofactor>
</comment>
<keyword evidence="2" id="KW-0285">Flavoprotein</keyword>
<dbReference type="PRINTS" id="PR00411">
    <property type="entry name" value="PNDRDTASEI"/>
</dbReference>
<dbReference type="SUPFAM" id="SSF51905">
    <property type="entry name" value="FAD/NAD(P)-binding domain"/>
    <property type="match status" value="1"/>
</dbReference>
<dbReference type="InterPro" id="IPR057661">
    <property type="entry name" value="RsdA/BaiN/AoA(So)_Rossmann"/>
</dbReference>
<dbReference type="AlphaFoldDB" id="T2GCU7"/>
<dbReference type="Proteomes" id="UP000016587">
    <property type="component" value="Chromosome"/>
</dbReference>
<dbReference type="STRING" id="1121448.DGI_2193"/>
<keyword evidence="4" id="KW-0812">Transmembrane</keyword>
<feature type="domain" description="RsdA/BaiN/AoA(So)-like insert" evidence="6">
    <location>
        <begin position="192"/>
        <end position="337"/>
    </location>
</feature>
<evidence type="ECO:0000259" key="5">
    <source>
        <dbReference type="Pfam" id="PF03486"/>
    </source>
</evidence>
<accession>T2GCU7</accession>
<evidence type="ECO:0000256" key="2">
    <source>
        <dbReference type="ARBA" id="ARBA00022630"/>
    </source>
</evidence>
<evidence type="ECO:0000256" key="1">
    <source>
        <dbReference type="ARBA" id="ARBA00001974"/>
    </source>
</evidence>
<dbReference type="EMBL" id="CP006585">
    <property type="protein sequence ID" value="AGW13951.1"/>
    <property type="molecule type" value="Genomic_DNA"/>
</dbReference>
<evidence type="ECO:0000256" key="3">
    <source>
        <dbReference type="ARBA" id="ARBA00022827"/>
    </source>
</evidence>
<dbReference type="PANTHER" id="PTHR42887">
    <property type="entry name" value="OS12G0638800 PROTEIN"/>
    <property type="match status" value="1"/>
</dbReference>
<feature type="domain" description="RsdA/BaiN/AoA(So)-like Rossmann fold-like" evidence="5">
    <location>
        <begin position="9"/>
        <end position="390"/>
    </location>
</feature>
<reference evidence="8" key="2">
    <citation type="submission" date="2013-07" db="EMBL/GenBank/DDBJ databases">
        <authorList>
            <person name="Morais-Silva F.O."/>
            <person name="Rezende A.M."/>
            <person name="Pimentel C."/>
            <person name="Resende D.M."/>
            <person name="Santos C.I."/>
            <person name="Clemente C."/>
            <person name="de Oliveira L.M."/>
            <person name="da Silva S.M."/>
            <person name="Costa D.A."/>
            <person name="Varela-Raposo A."/>
            <person name="Horacio E.C.A."/>
            <person name="Matos M."/>
            <person name="Flores O."/>
            <person name="Ruiz J.C."/>
            <person name="Rodrigues-Pousada C."/>
        </authorList>
    </citation>
    <scope>NUCLEOTIDE SEQUENCE [LARGE SCALE GENOMIC DNA]</scope>
    <source>
        <strain evidence="8">ATCC 19364 / DSM 1382 / NCIMB 9332 / VKM B-1759</strain>
    </source>
</reference>
<sequence>MDSGSNTADLVILGAGAAGLFAAIAAASNGLHVAILDHARKPGRKIAISGGGRCNVTNTAIAAADYVCGNPHFVKSALARWTPQDMRQWLQDRGAPLDEEPGGKLFSRHGAAAVVQALRDEVRRLDVRLMLQSPVRGVTREGDGFAVATETYSLRAPRLLVATGGLAWPQLGATGLGHDLARQFGLKVTPRRPGLTPLFAPPPWLPLCRELAGLALPVRIAGPHSSIQGDMLFTHQGLSGPAILDASLFWKEGQTLAIDLLPDADLASLVRSAPRQELRNALARALPARLAAALCAKHGWSGQAGQCSNRMLASLEESIHRAPFAPAAAAGHDKAEVTLGGVDVARIDSKTMQCKDVPGLFFAGEVLDVTGRLGGFNLHWAWASGRAAGMACGAD</sequence>
<feature type="transmembrane region" description="Helical" evidence="4">
    <location>
        <begin position="12"/>
        <end position="36"/>
    </location>
</feature>
<evidence type="ECO:0000256" key="4">
    <source>
        <dbReference type="SAM" id="Phobius"/>
    </source>
</evidence>
<evidence type="ECO:0000313" key="7">
    <source>
        <dbReference type="EMBL" id="AGW13951.1"/>
    </source>
</evidence>